<name>A0A4P7GPG4_9ACTN</name>
<keyword evidence="3" id="KW-1185">Reference proteome</keyword>
<evidence type="ECO:0000313" key="3">
    <source>
        <dbReference type="Proteomes" id="UP000294894"/>
    </source>
</evidence>
<dbReference type="KEGG" id="noy:EXE57_18915"/>
<dbReference type="PROSITE" id="PS51257">
    <property type="entry name" value="PROKAR_LIPOPROTEIN"/>
    <property type="match status" value="1"/>
</dbReference>
<evidence type="ECO:0000256" key="1">
    <source>
        <dbReference type="SAM" id="MobiDB-lite"/>
    </source>
</evidence>
<proteinExistence type="predicted"/>
<sequence>MTRPLPSRTSRRGALGGMLVGLTATGCDLGPVREEPAPTPGTTAEPEPAPDPDAALVDAVVADLRSALALVTGAGRGRGALRAELAPWLRMHDAHLVALEAPSARVRAAQVRGSAAEARSRVRREETALQRRLATGAASARSGALASLLATMSAAVAQQLAATSPGEAG</sequence>
<dbReference type="RefSeq" id="WP_135080244.1">
    <property type="nucleotide sequence ID" value="NZ_CP038267.1"/>
</dbReference>
<feature type="region of interest" description="Disordered" evidence="1">
    <location>
        <begin position="24"/>
        <end position="51"/>
    </location>
</feature>
<accession>A0A4P7GPG4</accession>
<reference evidence="2 3" key="1">
    <citation type="submission" date="2019-03" db="EMBL/GenBank/DDBJ databases">
        <title>Three New Species of Nocardioides, Nocardioides euryhalodurans sp. nov., Nocardioides seonyuensis sp. nov. and Nocardioides eburneoflavus sp. nov., Iolated from Soil.</title>
        <authorList>
            <person name="Roh S.G."/>
            <person name="Lee C."/>
            <person name="Kim M.-K."/>
            <person name="Kim S.B."/>
        </authorList>
    </citation>
    <scope>NUCLEOTIDE SEQUENCE [LARGE SCALE GENOMIC DNA]</scope>
    <source>
        <strain evidence="2 3">MMS17-SY117</strain>
    </source>
</reference>
<dbReference type="EMBL" id="CP038267">
    <property type="protein sequence ID" value="QBR94125.1"/>
    <property type="molecule type" value="Genomic_DNA"/>
</dbReference>
<feature type="compositionally biased region" description="Low complexity" evidence="1">
    <location>
        <begin position="40"/>
        <end position="51"/>
    </location>
</feature>
<organism evidence="2 3">
    <name type="scientific">Nocardioides euryhalodurans</name>
    <dbReference type="NCBI Taxonomy" id="2518370"/>
    <lineage>
        <taxon>Bacteria</taxon>
        <taxon>Bacillati</taxon>
        <taxon>Actinomycetota</taxon>
        <taxon>Actinomycetes</taxon>
        <taxon>Propionibacteriales</taxon>
        <taxon>Nocardioidaceae</taxon>
        <taxon>Nocardioides</taxon>
    </lineage>
</organism>
<dbReference type="Proteomes" id="UP000294894">
    <property type="component" value="Chromosome"/>
</dbReference>
<gene>
    <name evidence="2" type="ORF">EXE57_18915</name>
</gene>
<evidence type="ECO:0000313" key="2">
    <source>
        <dbReference type="EMBL" id="QBR94125.1"/>
    </source>
</evidence>
<dbReference type="AlphaFoldDB" id="A0A4P7GPG4"/>
<protein>
    <submittedName>
        <fullName evidence="2">Uncharacterized protein</fullName>
    </submittedName>
</protein>